<dbReference type="Proteomes" id="UP001060085">
    <property type="component" value="Linkage Group LG04"/>
</dbReference>
<proteinExistence type="predicted"/>
<reference evidence="2" key="1">
    <citation type="journal article" date="2023" name="Nat. Plants">
        <title>Single-cell RNA sequencing provides a high-resolution roadmap for understanding the multicellular compartmentation of specialized metabolism.</title>
        <authorList>
            <person name="Sun S."/>
            <person name="Shen X."/>
            <person name="Li Y."/>
            <person name="Li Y."/>
            <person name="Wang S."/>
            <person name="Li R."/>
            <person name="Zhang H."/>
            <person name="Shen G."/>
            <person name="Guo B."/>
            <person name="Wei J."/>
            <person name="Xu J."/>
            <person name="St-Pierre B."/>
            <person name="Chen S."/>
            <person name="Sun C."/>
        </authorList>
    </citation>
    <scope>NUCLEOTIDE SEQUENCE [LARGE SCALE GENOMIC DNA]</scope>
</reference>
<sequence length="210" mass="24818">MEYNWLNPLWKRMEAKNKQEYYQSKFARYMHSFHHSGVNRFNVYGGKNHENGKFTLKNILELELLLKDVENRVGANIELFKVNPLAFEKSNLRKEAFEQVCKDFVSIQDWFTPKSAFQEESFHGFTSFYKKFIKDLSTIASSLIVASKKMTEVTWETCSPHLEFDYNKAYYSATLLCSFEPLGLKPQFLFSLILWRSTAKENIEDNIRPF</sequence>
<organism evidence="1 2">
    <name type="scientific">Catharanthus roseus</name>
    <name type="common">Madagascar periwinkle</name>
    <name type="synonym">Vinca rosea</name>
    <dbReference type="NCBI Taxonomy" id="4058"/>
    <lineage>
        <taxon>Eukaryota</taxon>
        <taxon>Viridiplantae</taxon>
        <taxon>Streptophyta</taxon>
        <taxon>Embryophyta</taxon>
        <taxon>Tracheophyta</taxon>
        <taxon>Spermatophyta</taxon>
        <taxon>Magnoliopsida</taxon>
        <taxon>eudicotyledons</taxon>
        <taxon>Gunneridae</taxon>
        <taxon>Pentapetalae</taxon>
        <taxon>asterids</taxon>
        <taxon>lamiids</taxon>
        <taxon>Gentianales</taxon>
        <taxon>Apocynaceae</taxon>
        <taxon>Rauvolfioideae</taxon>
        <taxon>Vinceae</taxon>
        <taxon>Catharanthinae</taxon>
        <taxon>Catharanthus</taxon>
    </lineage>
</organism>
<keyword evidence="2" id="KW-1185">Reference proteome</keyword>
<comment type="caution">
    <text evidence="1">The sequence shown here is derived from an EMBL/GenBank/DDBJ whole genome shotgun (WGS) entry which is preliminary data.</text>
</comment>
<evidence type="ECO:0000313" key="2">
    <source>
        <dbReference type="Proteomes" id="UP001060085"/>
    </source>
</evidence>
<dbReference type="EMBL" id="CM044704">
    <property type="protein sequence ID" value="KAI5668809.1"/>
    <property type="molecule type" value="Genomic_DNA"/>
</dbReference>
<name>A0ACC0B813_CATRO</name>
<protein>
    <submittedName>
        <fullName evidence="1">Uncharacterized protein</fullName>
    </submittedName>
</protein>
<accession>A0ACC0B813</accession>
<evidence type="ECO:0000313" key="1">
    <source>
        <dbReference type="EMBL" id="KAI5668809.1"/>
    </source>
</evidence>
<gene>
    <name evidence="1" type="ORF">M9H77_18662</name>
</gene>